<dbReference type="InterPro" id="IPR019301">
    <property type="entry name" value="Flagellar_prot_FlgJ_N"/>
</dbReference>
<evidence type="ECO:0000259" key="2">
    <source>
        <dbReference type="Pfam" id="PF10135"/>
    </source>
</evidence>
<evidence type="ECO:0000313" key="3">
    <source>
        <dbReference type="EMBL" id="EKE75007.1"/>
    </source>
</evidence>
<sequence>MSTASSSPIDLSLATSQATSGRPTIPTGPGMTADKARKAAEEFEAVFISEMLKPMFESLPTDGPFGGGPSEGIWRSLLVTEMGKEISRRGGFGIADNVQAEMLRLQETGK</sequence>
<feature type="compositionally biased region" description="Polar residues" evidence="1">
    <location>
        <begin position="1"/>
        <end position="22"/>
    </location>
</feature>
<proteinExistence type="predicted"/>
<feature type="domain" description="Flagellar protein FlgJ N-terminal" evidence="2">
    <location>
        <begin position="53"/>
        <end position="96"/>
    </location>
</feature>
<feature type="region of interest" description="Disordered" evidence="1">
    <location>
        <begin position="1"/>
        <end position="36"/>
    </location>
</feature>
<gene>
    <name evidence="3" type="ORF">P24_10920</name>
</gene>
<keyword evidence="3" id="KW-0966">Cell projection</keyword>
<protein>
    <submittedName>
        <fullName evidence="3">Flagellar protein FlgJ-like protein</fullName>
    </submittedName>
</protein>
<keyword evidence="4" id="KW-1185">Reference proteome</keyword>
<dbReference type="EMBL" id="AMRL01000013">
    <property type="protein sequence ID" value="EKE75007.1"/>
    <property type="molecule type" value="Genomic_DNA"/>
</dbReference>
<name>K2JKM8_9PROT</name>
<dbReference type="Pfam" id="PF10135">
    <property type="entry name" value="Rod-binding"/>
    <property type="match status" value="1"/>
</dbReference>
<evidence type="ECO:0000313" key="4">
    <source>
        <dbReference type="Proteomes" id="UP000006746"/>
    </source>
</evidence>
<dbReference type="STRING" id="1207063.P24_10920"/>
<accession>K2JKM8</accession>
<dbReference type="Proteomes" id="UP000006746">
    <property type="component" value="Unassembled WGS sequence"/>
</dbReference>
<dbReference type="eggNOG" id="COG3951">
    <property type="taxonomic scope" value="Bacteria"/>
</dbReference>
<dbReference type="RefSeq" id="WP_008944790.1">
    <property type="nucleotide sequence ID" value="NZ_AMRL01000013.1"/>
</dbReference>
<reference evidence="3 4" key="1">
    <citation type="journal article" date="2012" name="J. Bacteriol.">
        <title>Genome Sequence of Oceanibaculum indicum Type Strain P24.</title>
        <authorList>
            <person name="Lai Q."/>
            <person name="Shao Z."/>
        </authorList>
    </citation>
    <scope>NUCLEOTIDE SEQUENCE [LARGE SCALE GENOMIC DNA]</scope>
    <source>
        <strain evidence="3 4">P24</strain>
    </source>
</reference>
<evidence type="ECO:0000256" key="1">
    <source>
        <dbReference type="SAM" id="MobiDB-lite"/>
    </source>
</evidence>
<keyword evidence="3" id="KW-0969">Cilium</keyword>
<organism evidence="3 4">
    <name type="scientific">Oceanibaculum indicum P24</name>
    <dbReference type="NCBI Taxonomy" id="1207063"/>
    <lineage>
        <taxon>Bacteria</taxon>
        <taxon>Pseudomonadati</taxon>
        <taxon>Pseudomonadota</taxon>
        <taxon>Alphaproteobacteria</taxon>
        <taxon>Rhodospirillales</taxon>
        <taxon>Oceanibaculaceae</taxon>
        <taxon>Oceanibaculum</taxon>
    </lineage>
</organism>
<comment type="caution">
    <text evidence="3">The sequence shown here is derived from an EMBL/GenBank/DDBJ whole genome shotgun (WGS) entry which is preliminary data.</text>
</comment>
<dbReference type="AlphaFoldDB" id="K2JKM8"/>
<keyword evidence="3" id="KW-0282">Flagellum</keyword>